<reference evidence="2 3" key="1">
    <citation type="journal article" date="2009" name="Stand. Genomic Sci.">
        <title>Complete genome sequence of Pirellula staleyi type strain (ATCC 27377).</title>
        <authorList>
            <person name="Clum A."/>
            <person name="Tindall B.J."/>
            <person name="Sikorski J."/>
            <person name="Ivanova N."/>
            <person name="Mavrommatis K."/>
            <person name="Lucas S."/>
            <person name="Glavina del Rio T."/>
            <person name="Nolan M."/>
            <person name="Chen F."/>
            <person name="Tice H."/>
            <person name="Pitluck S."/>
            <person name="Cheng J.F."/>
            <person name="Chertkov O."/>
            <person name="Brettin T."/>
            <person name="Han C."/>
            <person name="Detter J.C."/>
            <person name="Kuske C."/>
            <person name="Bruce D."/>
            <person name="Goodwin L."/>
            <person name="Ovchinikova G."/>
            <person name="Pati A."/>
            <person name="Mikhailova N."/>
            <person name="Chen A."/>
            <person name="Palaniappan K."/>
            <person name="Land M."/>
            <person name="Hauser L."/>
            <person name="Chang Y.J."/>
            <person name="Jeffries C.D."/>
            <person name="Chain P."/>
            <person name="Rohde M."/>
            <person name="Goker M."/>
            <person name="Bristow J."/>
            <person name="Eisen J.A."/>
            <person name="Markowitz V."/>
            <person name="Hugenholtz P."/>
            <person name="Kyrpides N.C."/>
            <person name="Klenk H.P."/>
            <person name="Lapidus A."/>
        </authorList>
    </citation>
    <scope>NUCLEOTIDE SEQUENCE [LARGE SCALE GENOMIC DNA]</scope>
    <source>
        <strain evidence="3">ATCC 27377 / DSM 6068 / ICPB 4128</strain>
    </source>
</reference>
<feature type="transmembrane region" description="Helical" evidence="1">
    <location>
        <begin position="43"/>
        <end position="63"/>
    </location>
</feature>
<dbReference type="AlphaFoldDB" id="D2R8P5"/>
<keyword evidence="1" id="KW-0812">Transmembrane</keyword>
<keyword evidence="1" id="KW-0472">Membrane</keyword>
<proteinExistence type="predicted"/>
<accession>D2R8P5</accession>
<dbReference type="OrthoDB" id="9811998at2"/>
<dbReference type="HOGENOM" id="CLU_104065_2_0_0"/>
<dbReference type="Pfam" id="PF04238">
    <property type="entry name" value="DUF420"/>
    <property type="match status" value="1"/>
</dbReference>
<gene>
    <name evidence="2" type="ordered locus">Psta_2921</name>
</gene>
<keyword evidence="3" id="KW-1185">Reference proteome</keyword>
<dbReference type="PANTHER" id="PTHR37692:SF1">
    <property type="entry name" value="DUF420 DOMAIN-CONTAINING PROTEIN"/>
    <property type="match status" value="1"/>
</dbReference>
<dbReference type="EMBL" id="CP001848">
    <property type="protein sequence ID" value="ADB17586.1"/>
    <property type="molecule type" value="Genomic_DNA"/>
</dbReference>
<sequence>MNVSEIVPLLPHINASLNVLATLLLVLGFVLIKRRQEVAHKNVMLACFGVSAIFLISYLTYHFNIEGGSKKFPTYPGDAIRYTYYLILLTHVVLAAAVPFLAVITIWLGLTNRRAAHLRLAKWTFPIWLYVSITGVVVYVMLYQLYPPQA</sequence>
<evidence type="ECO:0000256" key="1">
    <source>
        <dbReference type="SAM" id="Phobius"/>
    </source>
</evidence>
<evidence type="ECO:0008006" key="4">
    <source>
        <dbReference type="Google" id="ProtNLM"/>
    </source>
</evidence>
<feature type="transmembrane region" description="Helical" evidence="1">
    <location>
        <begin position="83"/>
        <end position="107"/>
    </location>
</feature>
<evidence type="ECO:0000313" key="3">
    <source>
        <dbReference type="Proteomes" id="UP000001887"/>
    </source>
</evidence>
<dbReference type="STRING" id="530564.Psta_2921"/>
<dbReference type="PANTHER" id="PTHR37692">
    <property type="entry name" value="HYPOTHETICAL MEMBRANE SPANNING PROTEIN"/>
    <property type="match status" value="1"/>
</dbReference>
<feature type="transmembrane region" description="Helical" evidence="1">
    <location>
        <begin position="127"/>
        <end position="146"/>
    </location>
</feature>
<dbReference type="eggNOG" id="COG2322">
    <property type="taxonomic scope" value="Bacteria"/>
</dbReference>
<evidence type="ECO:0000313" key="2">
    <source>
        <dbReference type="EMBL" id="ADB17586.1"/>
    </source>
</evidence>
<protein>
    <recommendedName>
        <fullName evidence="4">DUF420 domain-containing protein</fullName>
    </recommendedName>
</protein>
<name>D2R8P5_PIRSD</name>
<keyword evidence="1" id="KW-1133">Transmembrane helix</keyword>
<dbReference type="InterPro" id="IPR007352">
    <property type="entry name" value="DUF420"/>
</dbReference>
<feature type="transmembrane region" description="Helical" evidence="1">
    <location>
        <begin position="12"/>
        <end position="31"/>
    </location>
</feature>
<organism evidence="2 3">
    <name type="scientific">Pirellula staleyi (strain ATCC 27377 / DSM 6068 / ICPB 4128)</name>
    <name type="common">Pirella staleyi</name>
    <dbReference type="NCBI Taxonomy" id="530564"/>
    <lineage>
        <taxon>Bacteria</taxon>
        <taxon>Pseudomonadati</taxon>
        <taxon>Planctomycetota</taxon>
        <taxon>Planctomycetia</taxon>
        <taxon>Pirellulales</taxon>
        <taxon>Pirellulaceae</taxon>
        <taxon>Pirellula</taxon>
    </lineage>
</organism>
<dbReference type="Proteomes" id="UP000001887">
    <property type="component" value="Chromosome"/>
</dbReference>
<dbReference type="KEGG" id="psl:Psta_2921"/>